<evidence type="ECO:0000256" key="1">
    <source>
        <dbReference type="ARBA" id="ARBA00010791"/>
    </source>
</evidence>
<dbReference type="AlphaFoldDB" id="A0A072PZS3"/>
<dbReference type="PANTHER" id="PTHR24346:SF82">
    <property type="entry name" value="KP78A-RELATED"/>
    <property type="match status" value="1"/>
</dbReference>
<keyword evidence="3" id="KW-0808">Transferase</keyword>
<evidence type="ECO:0000256" key="5">
    <source>
        <dbReference type="ARBA" id="ARBA00022777"/>
    </source>
</evidence>
<keyword evidence="2" id="KW-0723">Serine/threonine-protein kinase</keyword>
<dbReference type="GO" id="GO:0005524">
    <property type="term" value="F:ATP binding"/>
    <property type="evidence" value="ECO:0007669"/>
    <property type="project" value="UniProtKB-KW"/>
</dbReference>
<evidence type="ECO:0000256" key="6">
    <source>
        <dbReference type="ARBA" id="ARBA00022840"/>
    </source>
</evidence>
<evidence type="ECO:0000259" key="8">
    <source>
        <dbReference type="PROSITE" id="PS50011"/>
    </source>
</evidence>
<keyword evidence="10" id="KW-1185">Reference proteome</keyword>
<evidence type="ECO:0000256" key="3">
    <source>
        <dbReference type="ARBA" id="ARBA00022679"/>
    </source>
</evidence>
<feature type="region of interest" description="Disordered" evidence="7">
    <location>
        <begin position="374"/>
        <end position="395"/>
    </location>
</feature>
<dbReference type="PANTHER" id="PTHR24346">
    <property type="entry name" value="MAP/MICROTUBULE AFFINITY-REGULATING KINASE"/>
    <property type="match status" value="1"/>
</dbReference>
<dbReference type="STRING" id="1182545.A0A072PZS3"/>
<keyword evidence="4" id="KW-0547">Nucleotide-binding</keyword>
<evidence type="ECO:0000256" key="4">
    <source>
        <dbReference type="ARBA" id="ARBA00022741"/>
    </source>
</evidence>
<accession>A0A072PZS3</accession>
<comment type="similarity">
    <text evidence="1">Belongs to the protein kinase superfamily. CAMK Ser/Thr protein kinase family. NIM1 subfamily.</text>
</comment>
<dbReference type="GO" id="GO:0035556">
    <property type="term" value="P:intracellular signal transduction"/>
    <property type="evidence" value="ECO:0007669"/>
    <property type="project" value="TreeGrafter"/>
</dbReference>
<evidence type="ECO:0000313" key="9">
    <source>
        <dbReference type="EMBL" id="KEF61150.1"/>
    </source>
</evidence>
<dbReference type="RefSeq" id="XP_013263740.1">
    <property type="nucleotide sequence ID" value="XM_013408286.1"/>
</dbReference>
<sequence>MSPSNAKPNDIDSDGAAEDALLQRYGLDAEHLSPRLESSGQPGTAAILGLLFDQQWDLLWQVLVKKSAKSNANRFDSLRREVAALSGISDSRVPQLVESTELQSNFWVVIELQPGMSLSQYMQSSDSQSADQIKSFINQLFSGVAVIFNSGFAHLRLCDETIFIDDTGQVTIRDFHCAYGYTPDNIGGIYACIDAKIGNDIYTAPEVFSSIRYNARKAVMWSCGVVIYFICTGQTDKLSTLAHPAFEDEAVVKPKRKMSTASQQALKVPVVNYPDRFAVPAYARDIISKMLQVQPEKRAELIEVAAKVPKEFVGKETRPLMELAWLDYKSHVGPNAGLSQGASDDSSLFSFGGTSVFSRHSFSQLLPGRRKSSVTRDWAVAASPQGESRRKSFFR</sequence>
<dbReference type="GO" id="GO:0005737">
    <property type="term" value="C:cytoplasm"/>
    <property type="evidence" value="ECO:0007669"/>
    <property type="project" value="TreeGrafter"/>
</dbReference>
<dbReference type="GO" id="GO:0004674">
    <property type="term" value="F:protein serine/threonine kinase activity"/>
    <property type="evidence" value="ECO:0007669"/>
    <property type="project" value="UniProtKB-KW"/>
</dbReference>
<comment type="caution">
    <text evidence="9">The sequence shown here is derived from an EMBL/GenBank/DDBJ whole genome shotgun (WGS) entry which is preliminary data.</text>
</comment>
<dbReference type="SMART" id="SM00220">
    <property type="entry name" value="S_TKc"/>
    <property type="match status" value="1"/>
</dbReference>
<dbReference type="Proteomes" id="UP000027920">
    <property type="component" value="Unassembled WGS sequence"/>
</dbReference>
<keyword evidence="6" id="KW-0067">ATP-binding</keyword>
<dbReference type="HOGENOM" id="CLU_698364_0_0_1"/>
<dbReference type="VEuPathDB" id="FungiDB:A1O9_02715"/>
<gene>
    <name evidence="9" type="ORF">A1O9_02715</name>
</gene>
<dbReference type="Gene3D" id="1.10.510.10">
    <property type="entry name" value="Transferase(Phosphotransferase) domain 1"/>
    <property type="match status" value="1"/>
</dbReference>
<dbReference type="PROSITE" id="PS50011">
    <property type="entry name" value="PROTEIN_KINASE_DOM"/>
    <property type="match status" value="1"/>
</dbReference>
<keyword evidence="5 9" id="KW-0418">Kinase</keyword>
<name>A0A072PZS3_9EURO</name>
<feature type="domain" description="Protein kinase" evidence="8">
    <location>
        <begin position="33"/>
        <end position="313"/>
    </location>
</feature>
<dbReference type="InterPro" id="IPR011009">
    <property type="entry name" value="Kinase-like_dom_sf"/>
</dbReference>
<dbReference type="InterPro" id="IPR000719">
    <property type="entry name" value="Prot_kinase_dom"/>
</dbReference>
<dbReference type="SUPFAM" id="SSF56112">
    <property type="entry name" value="Protein kinase-like (PK-like)"/>
    <property type="match status" value="1"/>
</dbReference>
<evidence type="ECO:0000313" key="10">
    <source>
        <dbReference type="Proteomes" id="UP000027920"/>
    </source>
</evidence>
<evidence type="ECO:0000256" key="2">
    <source>
        <dbReference type="ARBA" id="ARBA00022527"/>
    </source>
</evidence>
<dbReference type="OrthoDB" id="504170at2759"/>
<proteinExistence type="inferred from homology"/>
<organism evidence="9 10">
    <name type="scientific">Exophiala aquamarina CBS 119918</name>
    <dbReference type="NCBI Taxonomy" id="1182545"/>
    <lineage>
        <taxon>Eukaryota</taxon>
        <taxon>Fungi</taxon>
        <taxon>Dikarya</taxon>
        <taxon>Ascomycota</taxon>
        <taxon>Pezizomycotina</taxon>
        <taxon>Eurotiomycetes</taxon>
        <taxon>Chaetothyriomycetidae</taxon>
        <taxon>Chaetothyriales</taxon>
        <taxon>Herpotrichiellaceae</taxon>
        <taxon>Exophiala</taxon>
    </lineage>
</organism>
<evidence type="ECO:0000256" key="7">
    <source>
        <dbReference type="SAM" id="MobiDB-lite"/>
    </source>
</evidence>
<reference evidence="9 10" key="1">
    <citation type="submission" date="2013-03" db="EMBL/GenBank/DDBJ databases">
        <title>The Genome Sequence of Exophiala aquamarina CBS 119918.</title>
        <authorList>
            <consortium name="The Broad Institute Genomics Platform"/>
            <person name="Cuomo C."/>
            <person name="de Hoog S."/>
            <person name="Gorbushina A."/>
            <person name="Walker B."/>
            <person name="Young S.K."/>
            <person name="Zeng Q."/>
            <person name="Gargeya S."/>
            <person name="Fitzgerald M."/>
            <person name="Haas B."/>
            <person name="Abouelleil A."/>
            <person name="Allen A.W."/>
            <person name="Alvarado L."/>
            <person name="Arachchi H.M."/>
            <person name="Berlin A.M."/>
            <person name="Chapman S.B."/>
            <person name="Gainer-Dewar J."/>
            <person name="Goldberg J."/>
            <person name="Griggs A."/>
            <person name="Gujja S."/>
            <person name="Hansen M."/>
            <person name="Howarth C."/>
            <person name="Imamovic A."/>
            <person name="Ireland A."/>
            <person name="Larimer J."/>
            <person name="McCowan C."/>
            <person name="Murphy C."/>
            <person name="Pearson M."/>
            <person name="Poon T.W."/>
            <person name="Priest M."/>
            <person name="Roberts A."/>
            <person name="Saif S."/>
            <person name="Shea T."/>
            <person name="Sisk P."/>
            <person name="Sykes S."/>
            <person name="Wortman J."/>
            <person name="Nusbaum C."/>
            <person name="Birren B."/>
        </authorList>
    </citation>
    <scope>NUCLEOTIDE SEQUENCE [LARGE SCALE GENOMIC DNA]</scope>
    <source>
        <strain evidence="9 10">CBS 119918</strain>
    </source>
</reference>
<dbReference type="EMBL" id="AMGV01000002">
    <property type="protein sequence ID" value="KEF61150.1"/>
    <property type="molecule type" value="Genomic_DNA"/>
</dbReference>
<protein>
    <submittedName>
        <fullName evidence="9">CAMK/CAMKL protein kinase</fullName>
    </submittedName>
</protein>
<dbReference type="Pfam" id="PF00069">
    <property type="entry name" value="Pkinase"/>
    <property type="match status" value="1"/>
</dbReference>
<dbReference type="GeneID" id="25277656"/>